<reference evidence="1" key="1">
    <citation type="submission" date="2025-08" db="UniProtKB">
        <authorList>
            <consortium name="Ensembl"/>
        </authorList>
    </citation>
    <scope>IDENTIFICATION</scope>
</reference>
<evidence type="ECO:0000313" key="1">
    <source>
        <dbReference type="Ensembl" id="ENSACIP00000026549.1"/>
    </source>
</evidence>
<organism evidence="1 2">
    <name type="scientific">Amphilophus citrinellus</name>
    <name type="common">Midas cichlid</name>
    <name type="synonym">Cichlasoma citrinellum</name>
    <dbReference type="NCBI Taxonomy" id="61819"/>
    <lineage>
        <taxon>Eukaryota</taxon>
        <taxon>Metazoa</taxon>
        <taxon>Chordata</taxon>
        <taxon>Craniata</taxon>
        <taxon>Vertebrata</taxon>
        <taxon>Euteleostomi</taxon>
        <taxon>Actinopterygii</taxon>
        <taxon>Neopterygii</taxon>
        <taxon>Teleostei</taxon>
        <taxon>Neoteleostei</taxon>
        <taxon>Acanthomorphata</taxon>
        <taxon>Ovalentaria</taxon>
        <taxon>Cichlomorphae</taxon>
        <taxon>Cichliformes</taxon>
        <taxon>Cichlidae</taxon>
        <taxon>New World cichlids</taxon>
        <taxon>Cichlasomatinae</taxon>
        <taxon>Heroini</taxon>
        <taxon>Amphilophus</taxon>
    </lineage>
</organism>
<evidence type="ECO:0000313" key="2">
    <source>
        <dbReference type="Proteomes" id="UP000261340"/>
    </source>
</evidence>
<dbReference type="STRING" id="61819.ENSACIP00000026549"/>
<accession>A0A3Q0SNP7</accession>
<dbReference type="Proteomes" id="UP000261340">
    <property type="component" value="Unplaced"/>
</dbReference>
<dbReference type="AlphaFoldDB" id="A0A3Q0SNP7"/>
<protein>
    <submittedName>
        <fullName evidence="1">Zgc:194221</fullName>
    </submittedName>
</protein>
<sequence>QGKCQLLQELRLNEIHFEQYYRLCIEFEELLLKMGPQYGCYLATGIYSVPFSYRVGHSALGNIAKDLTLAILDSLVTEDMPVPTKDWKYFAAEFLHHWNFPNCVPDVSGSLLHNYKGTFSIVLSVVADAKHCFSIIDCIWARLDLLENTTLPGAEHYGLMPHVFVADKAFPLQCDLMRPFSLSRPRLIIEDTFGILPAQWGIYCEVVMVTCIFHNTNREEETSALQSIRRVRNNAGREAINVRETFTNYFCVEGAQT</sequence>
<dbReference type="GeneTree" id="ENSGT00940000164115"/>
<dbReference type="OMA" id="KCHRAIS"/>
<dbReference type="Ensembl" id="ENSACIT00000027242.1">
    <property type="protein sequence ID" value="ENSACIP00000026549.1"/>
    <property type="gene ID" value="ENSACIG00000020558.1"/>
</dbReference>
<proteinExistence type="predicted"/>
<keyword evidence="2" id="KW-1185">Reference proteome</keyword>
<reference evidence="1" key="2">
    <citation type="submission" date="2025-09" db="UniProtKB">
        <authorList>
            <consortium name="Ensembl"/>
        </authorList>
    </citation>
    <scope>IDENTIFICATION</scope>
</reference>
<name>A0A3Q0SNP7_AMPCI</name>